<feature type="signal peptide" evidence="1">
    <location>
        <begin position="1"/>
        <end position="15"/>
    </location>
</feature>
<keyword evidence="1" id="KW-0732">Signal</keyword>
<evidence type="ECO:0000313" key="6">
    <source>
        <dbReference type="Proteomes" id="UP000321947"/>
    </source>
</evidence>
<feature type="domain" description="Reverse transcriptase Ty1/copia-type" evidence="2">
    <location>
        <begin position="40"/>
        <end position="120"/>
    </location>
</feature>
<dbReference type="InterPro" id="IPR013103">
    <property type="entry name" value="RVT_2"/>
</dbReference>
<gene>
    <name evidence="4" type="ORF">E5676_scaffold205G002220</name>
    <name evidence="3" type="ORF">E6C27_scaffold43052G002220</name>
</gene>
<dbReference type="PANTHER" id="PTHR11439:SF461">
    <property type="entry name" value="OS10G0432200 PROTEIN"/>
    <property type="match status" value="1"/>
</dbReference>
<dbReference type="OrthoDB" id="2012657at2759"/>
<proteinExistence type="predicted"/>
<evidence type="ECO:0000313" key="4">
    <source>
        <dbReference type="EMBL" id="TYK24423.1"/>
    </source>
</evidence>
<dbReference type="AlphaFoldDB" id="A0A5D3DLB3"/>
<evidence type="ECO:0000259" key="2">
    <source>
        <dbReference type="Pfam" id="PF07727"/>
    </source>
</evidence>
<sequence>MFSWLLSLQNPCALGLPFISCDEPEFARIRRSTQTSLGIILLLSYVHDMIIISDNPQAISDLQCSLGKHFEMKDSETLNYFLGLEILSLSNNYCLSQARYASDLLTRSSITDSAISLTPLDPNVRLTPFDGVPLDDPTMYRQLVGILIYLTVTSLDIAHAIHIIGILGHGLQFSSQSSIILFGFSNADRTGDPIDRRSTTDYCFYLGDALIFRCNTTQTIVFCSGIRYEYRALANATSKLLWLR</sequence>
<accession>A0A5D3DLB3</accession>
<evidence type="ECO:0000313" key="3">
    <source>
        <dbReference type="EMBL" id="KAA0055053.1"/>
    </source>
</evidence>
<name>A0A5D3DLB3_CUCMM</name>
<reference evidence="5 6" key="1">
    <citation type="submission" date="2019-08" db="EMBL/GenBank/DDBJ databases">
        <title>Draft genome sequences of two oriental melons (Cucumis melo L. var makuwa).</title>
        <authorList>
            <person name="Kwon S.-Y."/>
        </authorList>
    </citation>
    <scope>NUCLEOTIDE SEQUENCE [LARGE SCALE GENOMIC DNA]</scope>
    <source>
        <strain evidence="6">cv. Chang Bougi</strain>
        <strain evidence="5">cv. SW 3</strain>
        <tissue evidence="4">Leaf</tissue>
    </source>
</reference>
<dbReference type="EMBL" id="SSTE01008633">
    <property type="protein sequence ID" value="KAA0055053.1"/>
    <property type="molecule type" value="Genomic_DNA"/>
</dbReference>
<dbReference type="Pfam" id="PF07727">
    <property type="entry name" value="RVT_2"/>
    <property type="match status" value="1"/>
</dbReference>
<evidence type="ECO:0000256" key="1">
    <source>
        <dbReference type="SAM" id="SignalP"/>
    </source>
</evidence>
<organism evidence="4 6">
    <name type="scientific">Cucumis melo var. makuwa</name>
    <name type="common">Oriental melon</name>
    <dbReference type="NCBI Taxonomy" id="1194695"/>
    <lineage>
        <taxon>Eukaryota</taxon>
        <taxon>Viridiplantae</taxon>
        <taxon>Streptophyta</taxon>
        <taxon>Embryophyta</taxon>
        <taxon>Tracheophyta</taxon>
        <taxon>Spermatophyta</taxon>
        <taxon>Magnoliopsida</taxon>
        <taxon>eudicotyledons</taxon>
        <taxon>Gunneridae</taxon>
        <taxon>Pentapetalae</taxon>
        <taxon>rosids</taxon>
        <taxon>fabids</taxon>
        <taxon>Cucurbitales</taxon>
        <taxon>Cucurbitaceae</taxon>
        <taxon>Benincaseae</taxon>
        <taxon>Cucumis</taxon>
    </lineage>
</organism>
<dbReference type="PANTHER" id="PTHR11439">
    <property type="entry name" value="GAG-POL-RELATED RETROTRANSPOSON"/>
    <property type="match status" value="1"/>
</dbReference>
<dbReference type="Proteomes" id="UP000321393">
    <property type="component" value="Unassembled WGS sequence"/>
</dbReference>
<protein>
    <submittedName>
        <fullName evidence="3 4">Mitochondrial protein</fullName>
    </submittedName>
</protein>
<feature type="chain" id="PRO_5042723296" evidence="1">
    <location>
        <begin position="16"/>
        <end position="244"/>
    </location>
</feature>
<dbReference type="EMBL" id="SSTD01003946">
    <property type="protein sequence ID" value="TYK24423.1"/>
    <property type="molecule type" value="Genomic_DNA"/>
</dbReference>
<evidence type="ECO:0000313" key="5">
    <source>
        <dbReference type="Proteomes" id="UP000321393"/>
    </source>
</evidence>
<dbReference type="Proteomes" id="UP000321947">
    <property type="component" value="Unassembled WGS sequence"/>
</dbReference>
<comment type="caution">
    <text evidence="4">The sequence shown here is derived from an EMBL/GenBank/DDBJ whole genome shotgun (WGS) entry which is preliminary data.</text>
</comment>